<evidence type="ECO:0008006" key="6">
    <source>
        <dbReference type="Google" id="ProtNLM"/>
    </source>
</evidence>
<organism evidence="4 5">
    <name type="scientific">Mesobacillus foraminis</name>
    <dbReference type="NCBI Taxonomy" id="279826"/>
    <lineage>
        <taxon>Bacteria</taxon>
        <taxon>Bacillati</taxon>
        <taxon>Bacillota</taxon>
        <taxon>Bacilli</taxon>
        <taxon>Bacillales</taxon>
        <taxon>Bacillaceae</taxon>
        <taxon>Mesobacillus</taxon>
    </lineage>
</organism>
<dbReference type="AlphaFoldDB" id="A0A4R2B9I0"/>
<evidence type="ECO:0000256" key="3">
    <source>
        <dbReference type="ARBA" id="ARBA00023307"/>
    </source>
</evidence>
<evidence type="ECO:0000313" key="5">
    <source>
        <dbReference type="Proteomes" id="UP000295689"/>
    </source>
</evidence>
<keyword evidence="5" id="KW-1185">Reference proteome</keyword>
<protein>
    <recommendedName>
        <fullName evidence="6">Phycobilisome protein</fullName>
    </recommendedName>
</protein>
<comment type="caution">
    <text evidence="4">The sequence shown here is derived from an EMBL/GenBank/DDBJ whole genome shotgun (WGS) entry which is preliminary data.</text>
</comment>
<keyword evidence="3" id="KW-0089">Bile pigment</keyword>
<keyword evidence="2" id="KW-0157">Chromophore</keyword>
<dbReference type="InterPro" id="IPR038719">
    <property type="entry name" value="Phycobilisome_asu/bsu_sf"/>
</dbReference>
<sequence length="126" mass="14591">MNAARMDSIIEYVTEGIYRDYPALLERFGERGREKCREDNEHHIRHLQTSLKLGDHQFFIDYAHWLNGILTSRGMETSHLIDNFERLQEAFCQVDPTSEDTPAALTYNEILDYAIASLKEAAIKAE</sequence>
<comment type="similarity">
    <text evidence="1">Belongs to the phycobiliprotein family.</text>
</comment>
<evidence type="ECO:0000256" key="1">
    <source>
        <dbReference type="ARBA" id="ARBA00008182"/>
    </source>
</evidence>
<dbReference type="SUPFAM" id="SSF46458">
    <property type="entry name" value="Globin-like"/>
    <property type="match status" value="1"/>
</dbReference>
<accession>A0A4R2B9I0</accession>
<dbReference type="Proteomes" id="UP000295689">
    <property type="component" value="Unassembled WGS sequence"/>
</dbReference>
<proteinExistence type="inferred from homology"/>
<dbReference type="InterPro" id="IPR009050">
    <property type="entry name" value="Globin-like_sf"/>
</dbReference>
<evidence type="ECO:0000256" key="2">
    <source>
        <dbReference type="ARBA" id="ARBA00022991"/>
    </source>
</evidence>
<name>A0A4R2B9I0_9BACI</name>
<dbReference type="Gene3D" id="1.10.490.20">
    <property type="entry name" value="Phycocyanins"/>
    <property type="match status" value="1"/>
</dbReference>
<reference evidence="4 5" key="1">
    <citation type="journal article" date="2015" name="Stand. Genomic Sci.">
        <title>Genomic Encyclopedia of Bacterial and Archaeal Type Strains, Phase III: the genomes of soil and plant-associated and newly described type strains.</title>
        <authorList>
            <person name="Whitman W.B."/>
            <person name="Woyke T."/>
            <person name="Klenk H.P."/>
            <person name="Zhou Y."/>
            <person name="Lilburn T.G."/>
            <person name="Beck B.J."/>
            <person name="De Vos P."/>
            <person name="Vandamme P."/>
            <person name="Eisen J.A."/>
            <person name="Garrity G."/>
            <person name="Hugenholtz P."/>
            <person name="Kyrpides N.C."/>
        </authorList>
    </citation>
    <scope>NUCLEOTIDE SEQUENCE [LARGE SCALE GENOMIC DNA]</scope>
    <source>
        <strain evidence="4 5">CV53</strain>
    </source>
</reference>
<dbReference type="EMBL" id="SLVV01000010">
    <property type="protein sequence ID" value="TCN22692.1"/>
    <property type="molecule type" value="Genomic_DNA"/>
</dbReference>
<gene>
    <name evidence="4" type="ORF">EV146_110178</name>
</gene>
<evidence type="ECO:0000313" key="4">
    <source>
        <dbReference type="EMBL" id="TCN22692.1"/>
    </source>
</evidence>
<dbReference type="RefSeq" id="WP_241993967.1">
    <property type="nucleotide sequence ID" value="NZ_JABUHM010000011.1"/>
</dbReference>